<evidence type="ECO:0000313" key="2">
    <source>
        <dbReference type="Proteomes" id="UP001163850"/>
    </source>
</evidence>
<dbReference type="Proteomes" id="UP001163850">
    <property type="component" value="Unassembled WGS sequence"/>
</dbReference>
<gene>
    <name evidence="1" type="ORF">F5890DRAFT_1567607</name>
</gene>
<protein>
    <submittedName>
        <fullName evidence="1">Uncharacterized protein</fullName>
    </submittedName>
</protein>
<comment type="caution">
    <text evidence="1">The sequence shown here is derived from an EMBL/GenBank/DDBJ whole genome shotgun (WGS) entry which is preliminary data.</text>
</comment>
<accession>A0AA38PVF5</accession>
<evidence type="ECO:0000313" key="1">
    <source>
        <dbReference type="EMBL" id="KAJ3981995.1"/>
    </source>
</evidence>
<reference evidence="1" key="1">
    <citation type="submission" date="2022-08" db="EMBL/GenBank/DDBJ databases">
        <authorList>
            <consortium name="DOE Joint Genome Institute"/>
            <person name="Min B."/>
            <person name="Riley R."/>
            <person name="Sierra-Patev S."/>
            <person name="Naranjo-Ortiz M."/>
            <person name="Looney B."/>
            <person name="Konkel Z."/>
            <person name="Slot J.C."/>
            <person name="Sakamoto Y."/>
            <person name="Steenwyk J.L."/>
            <person name="Rokas A."/>
            <person name="Carro J."/>
            <person name="Camarero S."/>
            <person name="Ferreira P."/>
            <person name="Molpeceres G."/>
            <person name="Ruiz-Duenas F.J."/>
            <person name="Serrano A."/>
            <person name="Henrissat B."/>
            <person name="Drula E."/>
            <person name="Hughes K.W."/>
            <person name="Mata J.L."/>
            <person name="Ishikawa N.K."/>
            <person name="Vargas-Isla R."/>
            <person name="Ushijima S."/>
            <person name="Smith C.A."/>
            <person name="Ahrendt S."/>
            <person name="Andreopoulos W."/>
            <person name="He G."/>
            <person name="Labutti K."/>
            <person name="Lipzen A."/>
            <person name="Ng V."/>
            <person name="Sandor L."/>
            <person name="Barry K."/>
            <person name="Martinez A.T."/>
            <person name="Xiao Y."/>
            <person name="Gibbons J.G."/>
            <person name="Terashima K."/>
            <person name="Hibbett D.S."/>
            <person name="Grigoriev I.V."/>
        </authorList>
    </citation>
    <scope>NUCLEOTIDE SEQUENCE</scope>
    <source>
        <strain evidence="1">TFB7829</strain>
    </source>
</reference>
<name>A0AA38PVF5_9AGAR</name>
<dbReference type="EMBL" id="MU802083">
    <property type="protein sequence ID" value="KAJ3981995.1"/>
    <property type="molecule type" value="Genomic_DNA"/>
</dbReference>
<proteinExistence type="predicted"/>
<dbReference type="AlphaFoldDB" id="A0AA38PVF5"/>
<organism evidence="1 2">
    <name type="scientific">Lentinula detonsa</name>
    <dbReference type="NCBI Taxonomy" id="2804962"/>
    <lineage>
        <taxon>Eukaryota</taxon>
        <taxon>Fungi</taxon>
        <taxon>Dikarya</taxon>
        <taxon>Basidiomycota</taxon>
        <taxon>Agaricomycotina</taxon>
        <taxon>Agaricomycetes</taxon>
        <taxon>Agaricomycetidae</taxon>
        <taxon>Agaricales</taxon>
        <taxon>Marasmiineae</taxon>
        <taxon>Omphalotaceae</taxon>
        <taxon>Lentinula</taxon>
    </lineage>
</organism>
<sequence>MSSTISSSALSLPIEIYEQILTSFWNQPQSTHDRAIFMKSSLAVSQNWAMLYMRIFSQDVYIPSGEFALKFLEILRDESPVYNSLNENGSLLNRRCRSITFQRDNDGAIVKKPIAPDSCRPTSVLVQGMLNTPTPEHPMGLAIYAVTRFLYSSNKLLELRRISILFANSTMSDLFTRNNFIGFPTQVTELDIQFTYDARTPRDVLRKIRRDASAIGLLPYSIKGVRTLRVAGLSNVAVRELVSSCAICEVVHTDRKTYRFGSERNKTSQA</sequence>